<dbReference type="Gene3D" id="2.30.30.40">
    <property type="entry name" value="SH3 Domains"/>
    <property type="match status" value="1"/>
</dbReference>
<feature type="region of interest" description="Disordered" evidence="10">
    <location>
        <begin position="269"/>
        <end position="313"/>
    </location>
</feature>
<evidence type="ECO:0000256" key="7">
    <source>
        <dbReference type="ARBA" id="ARBA00023016"/>
    </source>
</evidence>
<reference evidence="13" key="1">
    <citation type="submission" date="2023-03" db="EMBL/GenBank/DDBJ databases">
        <title>Massive genome expansion in bonnet fungi (Mycena s.s.) driven by repeated elements and novel gene families across ecological guilds.</title>
        <authorList>
            <consortium name="Lawrence Berkeley National Laboratory"/>
            <person name="Harder C.B."/>
            <person name="Miyauchi S."/>
            <person name="Viragh M."/>
            <person name="Kuo A."/>
            <person name="Thoen E."/>
            <person name="Andreopoulos B."/>
            <person name="Lu D."/>
            <person name="Skrede I."/>
            <person name="Drula E."/>
            <person name="Henrissat B."/>
            <person name="Morin E."/>
            <person name="Kohler A."/>
            <person name="Barry K."/>
            <person name="LaButti K."/>
            <person name="Morin E."/>
            <person name="Salamov A."/>
            <person name="Lipzen A."/>
            <person name="Mereny Z."/>
            <person name="Hegedus B."/>
            <person name="Baldrian P."/>
            <person name="Stursova M."/>
            <person name="Weitz H."/>
            <person name="Taylor A."/>
            <person name="Grigoriev I.V."/>
            <person name="Nagy L.G."/>
            <person name="Martin F."/>
            <person name="Kauserud H."/>
        </authorList>
    </citation>
    <scope>NUCLEOTIDE SEQUENCE</scope>
    <source>
        <strain evidence="13">CBHHK173m</strain>
    </source>
</reference>
<keyword evidence="5 11" id="KW-0812">Transmembrane</keyword>
<evidence type="ECO:0000256" key="10">
    <source>
        <dbReference type="SAM" id="MobiDB-lite"/>
    </source>
</evidence>
<accession>A0AAD6TYY9</accession>
<protein>
    <recommendedName>
        <fullName evidence="12">SH3 domain-containing protein</fullName>
    </recommendedName>
</protein>
<proteinExistence type="inferred from homology"/>
<feature type="transmembrane region" description="Helical" evidence="11">
    <location>
        <begin position="12"/>
        <end position="36"/>
    </location>
</feature>
<feature type="compositionally biased region" description="Polar residues" evidence="10">
    <location>
        <begin position="304"/>
        <end position="313"/>
    </location>
</feature>
<dbReference type="InterPro" id="IPR035522">
    <property type="entry name" value="Sho1_SH3"/>
</dbReference>
<evidence type="ECO:0000259" key="12">
    <source>
        <dbReference type="PROSITE" id="PS50002"/>
    </source>
</evidence>
<keyword evidence="6 11" id="KW-1133">Transmembrane helix</keyword>
<dbReference type="Proteomes" id="UP001222325">
    <property type="component" value="Unassembled WGS sequence"/>
</dbReference>
<dbReference type="PROSITE" id="PS50002">
    <property type="entry name" value="SH3"/>
    <property type="match status" value="1"/>
</dbReference>
<feature type="region of interest" description="Disordered" evidence="10">
    <location>
        <begin position="150"/>
        <end position="206"/>
    </location>
</feature>
<organism evidence="13 14">
    <name type="scientific">Mycena belliarum</name>
    <dbReference type="NCBI Taxonomy" id="1033014"/>
    <lineage>
        <taxon>Eukaryota</taxon>
        <taxon>Fungi</taxon>
        <taxon>Dikarya</taxon>
        <taxon>Basidiomycota</taxon>
        <taxon>Agaricomycotina</taxon>
        <taxon>Agaricomycetes</taxon>
        <taxon>Agaricomycetidae</taxon>
        <taxon>Agaricales</taxon>
        <taxon>Marasmiineae</taxon>
        <taxon>Mycenaceae</taxon>
        <taxon>Mycena</taxon>
    </lineage>
</organism>
<comment type="similarity">
    <text evidence="2">Belongs to the SHO1 family.</text>
</comment>
<sequence>MSLRLDFRPFHTHYFFLFTTLLSVIAWVVTLVGQAVATAKFGNRAVGARWFSILLQGFLTLGVVATIATDSLATNRLQLATFGAIALIFAVQGVQLGIMDGAARPALVAMGAGSLVLAVVDIMWVLYFTSEEDSLALHLFSRLGTGGLTPAHRRRTMTEQPASGLGKTTLGDGEGERESGSAKQGAKLHDAHGGSGPPARNGSSRAVSISSFKSLMGGGAGAGAQRKSYALGAGVSSEDVRAGAQGLARSGTGGRSIASRKSLLSLATHAESDEGTVPPMPVSDASRAPVPGTAAGAGAPVSLPSPQNSAPSIHTSALRMTDEEGEPMLLAKALHAYKGSPEDPNELSFAKGEILEIEDKEGRWWQAKKADGTLGIVPSNDLLLI</sequence>
<evidence type="ECO:0000256" key="5">
    <source>
        <dbReference type="ARBA" id="ARBA00022692"/>
    </source>
</evidence>
<name>A0AAD6TYY9_9AGAR</name>
<keyword evidence="3 9" id="KW-0728">SH3 domain</keyword>
<feature type="transmembrane region" description="Helical" evidence="11">
    <location>
        <begin position="48"/>
        <end position="67"/>
    </location>
</feature>
<dbReference type="Pfam" id="PF00018">
    <property type="entry name" value="SH3_1"/>
    <property type="match status" value="1"/>
</dbReference>
<evidence type="ECO:0000256" key="6">
    <source>
        <dbReference type="ARBA" id="ARBA00022989"/>
    </source>
</evidence>
<dbReference type="CDD" id="cd11855">
    <property type="entry name" value="SH3_Sho1p"/>
    <property type="match status" value="1"/>
</dbReference>
<evidence type="ECO:0000256" key="11">
    <source>
        <dbReference type="SAM" id="Phobius"/>
    </source>
</evidence>
<dbReference type="AlphaFoldDB" id="A0AAD6TYY9"/>
<evidence type="ECO:0000256" key="2">
    <source>
        <dbReference type="ARBA" id="ARBA00009739"/>
    </source>
</evidence>
<keyword evidence="4" id="KW-1003">Cell membrane</keyword>
<evidence type="ECO:0000313" key="13">
    <source>
        <dbReference type="EMBL" id="KAJ7082431.1"/>
    </source>
</evidence>
<feature type="transmembrane region" description="Helical" evidence="11">
    <location>
        <begin position="79"/>
        <end position="99"/>
    </location>
</feature>
<evidence type="ECO:0000256" key="4">
    <source>
        <dbReference type="ARBA" id="ARBA00022475"/>
    </source>
</evidence>
<comment type="caution">
    <text evidence="13">The sequence shown here is derived from an EMBL/GenBank/DDBJ whole genome shotgun (WGS) entry which is preliminary data.</text>
</comment>
<feature type="transmembrane region" description="Helical" evidence="11">
    <location>
        <begin position="106"/>
        <end position="127"/>
    </location>
</feature>
<evidence type="ECO:0000256" key="3">
    <source>
        <dbReference type="ARBA" id="ARBA00022443"/>
    </source>
</evidence>
<dbReference type="SMART" id="SM00326">
    <property type="entry name" value="SH3"/>
    <property type="match status" value="1"/>
</dbReference>
<dbReference type="InterPro" id="IPR036028">
    <property type="entry name" value="SH3-like_dom_sf"/>
</dbReference>
<dbReference type="SUPFAM" id="SSF50044">
    <property type="entry name" value="SH3-domain"/>
    <property type="match status" value="1"/>
</dbReference>
<dbReference type="InterPro" id="IPR001452">
    <property type="entry name" value="SH3_domain"/>
</dbReference>
<keyword evidence="14" id="KW-1185">Reference proteome</keyword>
<dbReference type="GO" id="GO:0005886">
    <property type="term" value="C:plasma membrane"/>
    <property type="evidence" value="ECO:0007669"/>
    <property type="project" value="UniProtKB-SubCell"/>
</dbReference>
<gene>
    <name evidence="13" type="ORF">B0H15DRAFT_441566</name>
</gene>
<evidence type="ECO:0000256" key="8">
    <source>
        <dbReference type="ARBA" id="ARBA00023136"/>
    </source>
</evidence>
<evidence type="ECO:0000256" key="9">
    <source>
        <dbReference type="PROSITE-ProRule" id="PRU00192"/>
    </source>
</evidence>
<comment type="subcellular location">
    <subcellularLocation>
        <location evidence="1">Cell membrane</location>
        <topology evidence="1">Multi-pass membrane protein</topology>
    </subcellularLocation>
</comment>
<feature type="domain" description="SH3" evidence="12">
    <location>
        <begin position="326"/>
        <end position="385"/>
    </location>
</feature>
<keyword evidence="8 11" id="KW-0472">Membrane</keyword>
<feature type="compositionally biased region" description="Low complexity" evidence="10">
    <location>
        <begin position="288"/>
        <end position="301"/>
    </location>
</feature>
<keyword evidence="7" id="KW-0346">Stress response</keyword>
<evidence type="ECO:0000313" key="14">
    <source>
        <dbReference type="Proteomes" id="UP001222325"/>
    </source>
</evidence>
<dbReference type="EMBL" id="JARJCN010000045">
    <property type="protein sequence ID" value="KAJ7082431.1"/>
    <property type="molecule type" value="Genomic_DNA"/>
</dbReference>
<evidence type="ECO:0000256" key="1">
    <source>
        <dbReference type="ARBA" id="ARBA00004651"/>
    </source>
</evidence>